<proteinExistence type="predicted"/>
<reference evidence="6" key="1">
    <citation type="submission" date="2021-05" db="EMBL/GenBank/DDBJ databases">
        <authorList>
            <person name="Alioto T."/>
            <person name="Alioto T."/>
            <person name="Gomez Garrido J."/>
        </authorList>
    </citation>
    <scope>NUCLEOTIDE SEQUENCE</scope>
</reference>
<feature type="region of interest" description="Disordered" evidence="5">
    <location>
        <begin position="293"/>
        <end position="314"/>
    </location>
</feature>
<feature type="region of interest" description="Disordered" evidence="5">
    <location>
        <begin position="331"/>
        <end position="373"/>
    </location>
</feature>
<dbReference type="PANTHER" id="PTHR12709:SF5">
    <property type="entry name" value="DNA-DIRECTED RNA POLYMERASE I SUBUNIT RPA43"/>
    <property type="match status" value="1"/>
</dbReference>
<dbReference type="AlphaFoldDB" id="A0A8D8CYR7"/>
<accession>A0A8D8CYR7</accession>
<comment type="subcellular location">
    <subcellularLocation>
        <location evidence="1">Nucleus</location>
    </subcellularLocation>
</comment>
<feature type="compositionally biased region" description="Basic residues" evidence="5">
    <location>
        <begin position="304"/>
        <end position="313"/>
    </location>
</feature>
<keyword evidence="2 6" id="KW-0240">DNA-directed RNA polymerase</keyword>
<sequence length="444" mass="49332">MGENTFTKYTNYTVKELESYVSDPNACVKKLEWNDMLSVLPKYLGDIREGVRACLSQKIGTYDRKVDGIILAYKNTKILSPLSATHPNSVRVYVKTRADFYVFRPQSGSIIGGTVRYVSSNYLSAVIYRVFNVTIKLQTQKIQNIVRGKEINFVIKSYDMKSDLPSIEGELIPEKDANKPQLNGNIKSEARQNGGTARIKSSIGSDDSDDLEPEAQRSAEGCDIKPAHSPVKAPKEQKRKKVKQEQVPTELIEEESVGDEMDSSIRALLSTYEDQLNDSTETNGTIGINGTIKQEAVDAPSSSKKIKKKKRKSQKIDALEAELLEKFAAQCDEPDATLTNGHTNGETSEEPVTPKVEKSRKRKKKHSSSEADEFEASIMSSLLKIASEKSVADDATPIRKAVKKSRKSVRFDDTIMEASFNTFDTSEQLEISQLPAPNLSSTLK</sequence>
<feature type="compositionally biased region" description="Polar residues" evidence="5">
    <location>
        <begin position="180"/>
        <end position="195"/>
    </location>
</feature>
<feature type="compositionally biased region" description="Basic and acidic residues" evidence="5">
    <location>
        <begin position="214"/>
        <end position="226"/>
    </location>
</feature>
<protein>
    <submittedName>
        <fullName evidence="6">DNA-directed RNA polymerase I subunit RPA43</fullName>
    </submittedName>
</protein>
<dbReference type="EMBL" id="HBUE01138856">
    <property type="protein sequence ID" value="CAG6499837.1"/>
    <property type="molecule type" value="Transcribed_RNA"/>
</dbReference>
<dbReference type="InterPro" id="IPR036898">
    <property type="entry name" value="RNA_pol_Rpb7-like_N_sf"/>
</dbReference>
<keyword evidence="4" id="KW-0539">Nucleus</keyword>
<organism evidence="6">
    <name type="scientific">Culex pipiens</name>
    <name type="common">House mosquito</name>
    <dbReference type="NCBI Taxonomy" id="7175"/>
    <lineage>
        <taxon>Eukaryota</taxon>
        <taxon>Metazoa</taxon>
        <taxon>Ecdysozoa</taxon>
        <taxon>Arthropoda</taxon>
        <taxon>Hexapoda</taxon>
        <taxon>Insecta</taxon>
        <taxon>Pterygota</taxon>
        <taxon>Neoptera</taxon>
        <taxon>Endopterygota</taxon>
        <taxon>Diptera</taxon>
        <taxon>Nematocera</taxon>
        <taxon>Culicoidea</taxon>
        <taxon>Culicidae</taxon>
        <taxon>Culicinae</taxon>
        <taxon>Culicini</taxon>
        <taxon>Culex</taxon>
        <taxon>Culex</taxon>
    </lineage>
</organism>
<dbReference type="InterPro" id="IPR045113">
    <property type="entry name" value="Rpb7-like"/>
</dbReference>
<dbReference type="GO" id="GO:0006352">
    <property type="term" value="P:DNA-templated transcription initiation"/>
    <property type="evidence" value="ECO:0007669"/>
    <property type="project" value="InterPro"/>
</dbReference>
<dbReference type="CDD" id="cd04328">
    <property type="entry name" value="RNAP_I_Rpa43_N"/>
    <property type="match status" value="1"/>
</dbReference>
<keyword evidence="3" id="KW-0804">Transcription</keyword>
<evidence type="ECO:0000256" key="1">
    <source>
        <dbReference type="ARBA" id="ARBA00004123"/>
    </source>
</evidence>
<evidence type="ECO:0000256" key="3">
    <source>
        <dbReference type="ARBA" id="ARBA00023163"/>
    </source>
</evidence>
<evidence type="ECO:0000256" key="2">
    <source>
        <dbReference type="ARBA" id="ARBA00022478"/>
    </source>
</evidence>
<dbReference type="Gene3D" id="2.40.50.1060">
    <property type="match status" value="1"/>
</dbReference>
<dbReference type="PANTHER" id="PTHR12709">
    <property type="entry name" value="DNA-DIRECTED RNA POLYMERASE II, III"/>
    <property type="match status" value="1"/>
</dbReference>
<dbReference type="GO" id="GO:0005736">
    <property type="term" value="C:RNA polymerase I complex"/>
    <property type="evidence" value="ECO:0007669"/>
    <property type="project" value="TreeGrafter"/>
</dbReference>
<evidence type="ECO:0000313" key="6">
    <source>
        <dbReference type="EMBL" id="CAG6499837.1"/>
    </source>
</evidence>
<evidence type="ECO:0000256" key="5">
    <source>
        <dbReference type="SAM" id="MobiDB-lite"/>
    </source>
</evidence>
<evidence type="ECO:0000256" key="4">
    <source>
        <dbReference type="ARBA" id="ARBA00023242"/>
    </source>
</evidence>
<dbReference type="Gene3D" id="3.30.1490.120">
    <property type="entry name" value="RNA polymerase Rpb7-like, N-terminal domain"/>
    <property type="match status" value="1"/>
</dbReference>
<dbReference type="InterPro" id="IPR041901">
    <property type="entry name" value="RNAP_I_Rpa43_N"/>
</dbReference>
<dbReference type="GO" id="GO:0006362">
    <property type="term" value="P:transcription elongation by RNA polymerase I"/>
    <property type="evidence" value="ECO:0007669"/>
    <property type="project" value="TreeGrafter"/>
</dbReference>
<feature type="compositionally biased region" description="Polar residues" evidence="5">
    <location>
        <begin position="337"/>
        <end position="346"/>
    </location>
</feature>
<feature type="region of interest" description="Disordered" evidence="5">
    <location>
        <begin position="172"/>
        <end position="258"/>
    </location>
</feature>
<name>A0A8D8CYR7_CULPI</name>